<dbReference type="EC" id="2.4.1.-" evidence="10"/>
<dbReference type="EMBL" id="BTSX01000003">
    <property type="protein sequence ID" value="GMS89057.1"/>
    <property type="molecule type" value="Genomic_DNA"/>
</dbReference>
<evidence type="ECO:0000256" key="4">
    <source>
        <dbReference type="ARBA" id="ARBA00022679"/>
    </source>
</evidence>
<keyword evidence="5 10" id="KW-0812">Transmembrane</keyword>
<gene>
    <name evidence="11" type="ORF">PENTCL1PPCAC_11232</name>
</gene>
<comment type="caution">
    <text evidence="11">The sequence shown here is derived from an EMBL/GenBank/DDBJ whole genome shotgun (WGS) entry which is preliminary data.</text>
</comment>
<organism evidence="11 12">
    <name type="scientific">Pristionchus entomophagus</name>
    <dbReference type="NCBI Taxonomy" id="358040"/>
    <lineage>
        <taxon>Eukaryota</taxon>
        <taxon>Metazoa</taxon>
        <taxon>Ecdysozoa</taxon>
        <taxon>Nematoda</taxon>
        <taxon>Chromadorea</taxon>
        <taxon>Rhabditida</taxon>
        <taxon>Rhabditina</taxon>
        <taxon>Diplogasteromorpha</taxon>
        <taxon>Diplogasteroidea</taxon>
        <taxon>Neodiplogasteridae</taxon>
        <taxon>Pristionchus</taxon>
    </lineage>
</organism>
<comment type="subcellular location">
    <subcellularLocation>
        <location evidence="1 10">Golgi apparatus membrane</location>
        <topology evidence="1 10">Single-pass type II membrane protein</topology>
    </subcellularLocation>
</comment>
<evidence type="ECO:0000313" key="11">
    <source>
        <dbReference type="EMBL" id="GMS89057.1"/>
    </source>
</evidence>
<dbReference type="Gene3D" id="3.90.550.50">
    <property type="match status" value="1"/>
</dbReference>
<evidence type="ECO:0000313" key="12">
    <source>
        <dbReference type="Proteomes" id="UP001432027"/>
    </source>
</evidence>
<keyword evidence="9 10" id="KW-0472">Membrane</keyword>
<feature type="transmembrane region" description="Helical" evidence="10">
    <location>
        <begin position="16"/>
        <end position="34"/>
    </location>
</feature>
<comment type="caution">
    <text evidence="10">Lacks conserved residue(s) required for the propagation of feature annotation.</text>
</comment>
<dbReference type="GO" id="GO:0000139">
    <property type="term" value="C:Golgi membrane"/>
    <property type="evidence" value="ECO:0007669"/>
    <property type="project" value="UniProtKB-SubCell"/>
</dbReference>
<comment type="similarity">
    <text evidence="2 10">Belongs to the glycosyltransferase 31 family.</text>
</comment>
<keyword evidence="12" id="KW-1185">Reference proteome</keyword>
<name>A0AAV5T3D7_9BILA</name>
<evidence type="ECO:0000256" key="6">
    <source>
        <dbReference type="ARBA" id="ARBA00022968"/>
    </source>
</evidence>
<evidence type="ECO:0000256" key="1">
    <source>
        <dbReference type="ARBA" id="ARBA00004323"/>
    </source>
</evidence>
<dbReference type="PANTHER" id="PTHR11214">
    <property type="entry name" value="BETA-1,3-N-ACETYLGLUCOSAMINYLTRANSFERASE"/>
    <property type="match status" value="1"/>
</dbReference>
<dbReference type="PANTHER" id="PTHR11214:SF391">
    <property type="entry name" value="BETA-1,3-GALACTOSYLTRANSFERASE BRE-2-RELATED"/>
    <property type="match status" value="1"/>
</dbReference>
<protein>
    <recommendedName>
        <fullName evidence="10">Hexosyltransferase</fullName>
        <ecNumber evidence="10">2.4.1.-</ecNumber>
    </recommendedName>
</protein>
<dbReference type="InterPro" id="IPR029044">
    <property type="entry name" value="Nucleotide-diphossugar_trans"/>
</dbReference>
<dbReference type="GO" id="GO:0006493">
    <property type="term" value="P:protein O-linked glycosylation"/>
    <property type="evidence" value="ECO:0007669"/>
    <property type="project" value="TreeGrafter"/>
</dbReference>
<evidence type="ECO:0000256" key="2">
    <source>
        <dbReference type="ARBA" id="ARBA00008661"/>
    </source>
</evidence>
<keyword evidence="7 10" id="KW-1133">Transmembrane helix</keyword>
<dbReference type="SUPFAM" id="SSF53448">
    <property type="entry name" value="Nucleotide-diphospho-sugar transferases"/>
    <property type="match status" value="1"/>
</dbReference>
<keyword evidence="3 10" id="KW-0328">Glycosyltransferase</keyword>
<keyword evidence="8 10" id="KW-0333">Golgi apparatus</keyword>
<accession>A0AAV5T3D7</accession>
<evidence type="ECO:0000256" key="5">
    <source>
        <dbReference type="ARBA" id="ARBA00022692"/>
    </source>
</evidence>
<evidence type="ECO:0000256" key="3">
    <source>
        <dbReference type="ARBA" id="ARBA00022676"/>
    </source>
</evidence>
<feature type="non-terminal residue" evidence="11">
    <location>
        <position position="340"/>
    </location>
</feature>
<dbReference type="AlphaFoldDB" id="A0AAV5T3D7"/>
<evidence type="ECO:0000256" key="9">
    <source>
        <dbReference type="ARBA" id="ARBA00023136"/>
    </source>
</evidence>
<evidence type="ECO:0000256" key="8">
    <source>
        <dbReference type="ARBA" id="ARBA00023034"/>
    </source>
</evidence>
<sequence>ILPFLLLRMVKFEHRCTFYLFIFIAYCLLLSFIAKEKKCVHASNANQTLHQLINSVPYLRFILESPSVHGQITYRMIFLIISAPSEREMRNEIRRTWRSRMNSNLRMMAESLVIFVMGIYPLLREESDEFRDILQVDIDDTYRNMVYKIEAAFRWVRKNLKSHFVIKVDSDTVVHVDRLNDQLRLLDQRGSSHWMACFHVKNTRPIRDTCNNWYISEDDFAPNSLPEYCGGPDYVLKREAFDRIVDNMGSFRVMEVEHLFFTGIVAKDRVDLYCVSQLVVPRYTDFSDCPFDSPTLSILNTHFQFNGSRKKKNLTAAYERLKNPHCHNFFTPLIYPYYYC</sequence>
<feature type="transmembrane region" description="Helical" evidence="10">
    <location>
        <begin position="105"/>
        <end position="123"/>
    </location>
</feature>
<evidence type="ECO:0000256" key="10">
    <source>
        <dbReference type="RuleBase" id="RU363063"/>
    </source>
</evidence>
<feature type="non-terminal residue" evidence="11">
    <location>
        <position position="1"/>
    </location>
</feature>
<dbReference type="Proteomes" id="UP001432027">
    <property type="component" value="Unassembled WGS sequence"/>
</dbReference>
<keyword evidence="6" id="KW-0735">Signal-anchor</keyword>
<dbReference type="InterPro" id="IPR002659">
    <property type="entry name" value="Glyco_trans_31"/>
</dbReference>
<proteinExistence type="inferred from homology"/>
<dbReference type="Pfam" id="PF01762">
    <property type="entry name" value="Galactosyl_T"/>
    <property type="match status" value="1"/>
</dbReference>
<dbReference type="GO" id="GO:0016758">
    <property type="term" value="F:hexosyltransferase activity"/>
    <property type="evidence" value="ECO:0007669"/>
    <property type="project" value="InterPro"/>
</dbReference>
<evidence type="ECO:0000256" key="7">
    <source>
        <dbReference type="ARBA" id="ARBA00022989"/>
    </source>
</evidence>
<keyword evidence="4" id="KW-0808">Transferase</keyword>
<reference evidence="11" key="1">
    <citation type="submission" date="2023-10" db="EMBL/GenBank/DDBJ databases">
        <title>Genome assembly of Pristionchus species.</title>
        <authorList>
            <person name="Yoshida K."/>
            <person name="Sommer R.J."/>
        </authorList>
    </citation>
    <scope>NUCLEOTIDE SEQUENCE</scope>
    <source>
        <strain evidence="11">RS0144</strain>
    </source>
</reference>